<keyword evidence="2" id="KW-1185">Reference proteome</keyword>
<evidence type="ECO:0000313" key="1">
    <source>
        <dbReference type="Ensembl" id="ENSENLP00000015441.1"/>
    </source>
</evidence>
<reference evidence="1" key="3">
    <citation type="submission" date="2025-09" db="UniProtKB">
        <authorList>
            <consortium name="Ensembl"/>
        </authorList>
    </citation>
    <scope>IDENTIFICATION</scope>
</reference>
<evidence type="ECO:0000313" key="2">
    <source>
        <dbReference type="Proteomes" id="UP000472264"/>
    </source>
</evidence>
<reference evidence="1" key="1">
    <citation type="submission" date="2021-04" db="EMBL/GenBank/DDBJ databases">
        <authorList>
            <consortium name="Wellcome Sanger Institute Data Sharing"/>
        </authorList>
    </citation>
    <scope>NUCLEOTIDE SEQUENCE [LARGE SCALE GENOMIC DNA]</scope>
</reference>
<reference evidence="1" key="2">
    <citation type="submission" date="2025-08" db="UniProtKB">
        <authorList>
            <consortium name="Ensembl"/>
        </authorList>
    </citation>
    <scope>IDENTIFICATION</scope>
</reference>
<dbReference type="Ensembl" id="ENSENLT00000016040.1">
    <property type="protein sequence ID" value="ENSENLP00000015441.1"/>
    <property type="gene ID" value="ENSENLG00000007192.1"/>
</dbReference>
<name>A0A665U824_ECHNA</name>
<dbReference type="Proteomes" id="UP000472264">
    <property type="component" value="Chromosome 16"/>
</dbReference>
<accession>A0A665U824</accession>
<protein>
    <submittedName>
        <fullName evidence="1">Uncharacterized protein</fullName>
    </submittedName>
</protein>
<dbReference type="InParanoid" id="A0A665U824"/>
<organism evidence="1 2">
    <name type="scientific">Echeneis naucrates</name>
    <name type="common">Live sharksucker</name>
    <dbReference type="NCBI Taxonomy" id="173247"/>
    <lineage>
        <taxon>Eukaryota</taxon>
        <taxon>Metazoa</taxon>
        <taxon>Chordata</taxon>
        <taxon>Craniata</taxon>
        <taxon>Vertebrata</taxon>
        <taxon>Euteleostomi</taxon>
        <taxon>Actinopterygii</taxon>
        <taxon>Neopterygii</taxon>
        <taxon>Teleostei</taxon>
        <taxon>Neoteleostei</taxon>
        <taxon>Acanthomorphata</taxon>
        <taxon>Carangaria</taxon>
        <taxon>Carangiformes</taxon>
        <taxon>Echeneidae</taxon>
        <taxon>Echeneis</taxon>
    </lineage>
</organism>
<proteinExistence type="predicted"/>
<sequence length="113" mass="12628">MVCMTGCHSLRGGFPLPQLYHSPICPFLFSSPLSNQVENTINLGPIVLLATPTAQLAFIVCNYFQEVRLTACIVAYVQTSLYIFAALHMCVGVQMSENQASWSRLSRKTWQKK</sequence>
<dbReference type="AlphaFoldDB" id="A0A665U824"/>